<keyword evidence="1" id="KW-0808">Transferase</keyword>
<dbReference type="GO" id="GO:0016301">
    <property type="term" value="F:kinase activity"/>
    <property type="evidence" value="ECO:0007669"/>
    <property type="project" value="UniProtKB-KW"/>
</dbReference>
<evidence type="ECO:0000313" key="2">
    <source>
        <dbReference type="Proteomes" id="UP000229526"/>
    </source>
</evidence>
<dbReference type="Gene3D" id="3.40.50.300">
    <property type="entry name" value="P-loop containing nucleotide triphosphate hydrolases"/>
    <property type="match status" value="1"/>
</dbReference>
<reference evidence="2" key="1">
    <citation type="submission" date="2017-09" db="EMBL/GenBank/DDBJ databases">
        <title>Depth-based differentiation of microbial function through sediment-hosted aquifers and enrichment of novel symbionts in the deep terrestrial subsurface.</title>
        <authorList>
            <person name="Probst A.J."/>
            <person name="Ladd B."/>
            <person name="Jarett J.K."/>
            <person name="Geller-Mcgrath D.E."/>
            <person name="Sieber C.M.K."/>
            <person name="Emerson J.B."/>
            <person name="Anantharaman K."/>
            <person name="Thomas B.C."/>
            <person name="Malmstrom R."/>
            <person name="Stieglmeier M."/>
            <person name="Klingl A."/>
            <person name="Woyke T."/>
            <person name="Ryan C.M."/>
            <person name="Banfield J.F."/>
        </authorList>
    </citation>
    <scope>NUCLEOTIDE SEQUENCE [LARGE SCALE GENOMIC DNA]</scope>
</reference>
<dbReference type="EMBL" id="PFBD01000020">
    <property type="protein sequence ID" value="PIR87033.1"/>
    <property type="molecule type" value="Genomic_DNA"/>
</dbReference>
<name>A0A2H0UKV1_9BACT</name>
<proteinExistence type="predicted"/>
<gene>
    <name evidence="1" type="ORF">COU11_02270</name>
</gene>
<comment type="caution">
    <text evidence="1">The sequence shown here is derived from an EMBL/GenBank/DDBJ whole genome shotgun (WGS) entry which is preliminary data.</text>
</comment>
<accession>A0A2H0UKV1</accession>
<keyword evidence="1" id="KW-0418">Kinase</keyword>
<dbReference type="AlphaFoldDB" id="A0A2H0UKV1"/>
<dbReference type="InterPro" id="IPR027417">
    <property type="entry name" value="P-loop_NTPase"/>
</dbReference>
<dbReference type="SUPFAM" id="SSF52540">
    <property type="entry name" value="P-loop containing nucleoside triphosphate hydrolases"/>
    <property type="match status" value="1"/>
</dbReference>
<protein>
    <submittedName>
        <fullName evidence="1">Shikimate kinase</fullName>
    </submittedName>
</protein>
<dbReference type="Proteomes" id="UP000229526">
    <property type="component" value="Unassembled WGS sequence"/>
</dbReference>
<organism evidence="1 2">
    <name type="scientific">Candidatus Harrisonbacteria bacterium CG10_big_fil_rev_8_21_14_0_10_49_15</name>
    <dbReference type="NCBI Taxonomy" id="1974587"/>
    <lineage>
        <taxon>Bacteria</taxon>
        <taxon>Candidatus Harrisoniibacteriota</taxon>
    </lineage>
</organism>
<sequence>MKLVVLFGPPAVGKMTVAQELAKITDIKVFHNHMTIDLLTKFFEFGSEPFRKLSRTFRRGVIEEAAKSKVSIAFSVAWDFSQSSDTEEMRHIKGLVESNGGSVYFVELEAPLEVRLERNTTPNRLMHKDKANVAATEKNIREWHKVYQLNSALGEFPFPEHYLRLSTEHMSAAEAAVEIKKRFGF</sequence>
<evidence type="ECO:0000313" key="1">
    <source>
        <dbReference type="EMBL" id="PIR87033.1"/>
    </source>
</evidence>